<dbReference type="Proteomes" id="UP000186817">
    <property type="component" value="Unassembled WGS sequence"/>
</dbReference>
<dbReference type="InterPro" id="IPR023405">
    <property type="entry name" value="Topo_IA_core_domain"/>
</dbReference>
<dbReference type="Gene3D" id="1.10.460.10">
    <property type="entry name" value="Topoisomerase I, domain 2"/>
    <property type="match status" value="1"/>
</dbReference>
<comment type="caution">
    <text evidence="5">The sequence shown here is derived from an EMBL/GenBank/DDBJ whole genome shotgun (WGS) entry which is preliminary data.</text>
</comment>
<organism evidence="5 6">
    <name type="scientific">Symbiodinium microadriaticum</name>
    <name type="common">Dinoflagellate</name>
    <name type="synonym">Zooxanthella microadriatica</name>
    <dbReference type="NCBI Taxonomy" id="2951"/>
    <lineage>
        <taxon>Eukaryota</taxon>
        <taxon>Sar</taxon>
        <taxon>Alveolata</taxon>
        <taxon>Dinophyceae</taxon>
        <taxon>Suessiales</taxon>
        <taxon>Symbiodiniaceae</taxon>
        <taxon>Symbiodinium</taxon>
    </lineage>
</organism>
<keyword evidence="2" id="KW-0413">Isomerase</keyword>
<dbReference type="InterPro" id="IPR036901">
    <property type="entry name" value="Asp/Orn_carbamoylTrfase_sf"/>
</dbReference>
<feature type="domain" description="Toprim" evidence="4">
    <location>
        <begin position="484"/>
        <end position="588"/>
    </location>
</feature>
<dbReference type="Gene3D" id="3.30.70.140">
    <property type="entry name" value="Aspartate carbamoyltransferase regulatory subunit, N-terminal domain"/>
    <property type="match status" value="1"/>
</dbReference>
<dbReference type="SUPFAM" id="SSF56601">
    <property type="entry name" value="beta-lactamase/transpeptidase-like"/>
    <property type="match status" value="1"/>
</dbReference>
<dbReference type="GO" id="GO:0003677">
    <property type="term" value="F:DNA binding"/>
    <property type="evidence" value="ECO:0007669"/>
    <property type="project" value="InterPro"/>
</dbReference>
<dbReference type="PROSITE" id="PS00097">
    <property type="entry name" value="CARBAMOYLTRANSFERASE"/>
    <property type="match status" value="1"/>
</dbReference>
<dbReference type="InterPro" id="IPR006132">
    <property type="entry name" value="Asp/Orn_carbamoyltranf_P-bd"/>
</dbReference>
<dbReference type="InterPro" id="IPR036793">
    <property type="entry name" value="Asp_carbatrfase_reg_N_sf"/>
</dbReference>
<evidence type="ECO:0000256" key="2">
    <source>
        <dbReference type="ARBA" id="ARBA00023235"/>
    </source>
</evidence>
<dbReference type="InterPro" id="IPR013824">
    <property type="entry name" value="Topo_IA_cen_sub1"/>
</dbReference>
<dbReference type="InterPro" id="IPR006171">
    <property type="entry name" value="TOPRIM_dom"/>
</dbReference>
<dbReference type="GO" id="GO:0003916">
    <property type="term" value="F:DNA topoisomerase activity"/>
    <property type="evidence" value="ECO:0007669"/>
    <property type="project" value="InterPro"/>
</dbReference>
<evidence type="ECO:0000256" key="1">
    <source>
        <dbReference type="ARBA" id="ARBA00022679"/>
    </source>
</evidence>
<gene>
    <name evidence="5" type="primary">pyrBI</name>
    <name evidence="5" type="ORF">AK812_SmicGene35680</name>
</gene>
<dbReference type="InterPro" id="IPR002801">
    <property type="entry name" value="Asp_carbamoylTrfase_reg"/>
</dbReference>
<dbReference type="InterPro" id="IPR001466">
    <property type="entry name" value="Beta-lactam-related"/>
</dbReference>
<dbReference type="Pfam" id="PF02729">
    <property type="entry name" value="OTCace_N"/>
    <property type="match status" value="1"/>
</dbReference>
<dbReference type="GO" id="GO:0006207">
    <property type="term" value="P:'de novo' pyrimidine nucleobase biosynthetic process"/>
    <property type="evidence" value="ECO:0007669"/>
    <property type="project" value="InterPro"/>
</dbReference>
<evidence type="ECO:0000313" key="5">
    <source>
        <dbReference type="EMBL" id="OLP83541.1"/>
    </source>
</evidence>
<name>A0A1Q9CKT9_SYMMI</name>
<sequence>MIGGELLVLMVAEKPSIAAALTEALCPQRSGASLSPQLGVVGGLVRNSCKELAQAAVGSYRREGASSKTAAVSPPAVRWGYASITKTLVGVVMQMLMANESLPRISWNDKLHQWLPLAAGTAYENASLLDVASHTACLISEGAPRSQELVLAAWAQYTVGGIPASRAVYVNNSLHHPPLPNCTPELNTEMTYVHFDGVEILALVEETISGLDFRALTKTLIFDPLGMSTAEVVDGNAAGGLRSTLTDLGVYGQWLLDGYNNQQDAVAKTGLTHQDFVDLLSPIHKHGVEQTYGRTFRIYSFDGRRAAGHGGCLGASFDVLLDDNLVMVLAFTPEDAAWKTCDLTDHWAAILWPAVYSMYSAFTACDGRPSHLCNATAVDSTALTCKLTDNFNLDSSTLDVPFTKTSCREEDFADRVTESLSTYLATYVERWGKAFVMLDDCQWSIVSYWPDPCVSLRESFKLCAENNWDCGVYMVGNHTYDPSDFPCVGRRHAKFYQYPPLCRFRVTATTGHVYSLDFSQEYNNWETHSPDALFSATTVRTYDGRANMPAHIAAEAKDCDILVLWLDCDREGENICFEVLELALPHMRPAPVGAFPDAYKGCVYRARFSSLAPQDLQAAMMQLAQPNRDEALSVDARQELQTMYFRKHFGRQLGKQMVTYGPCQIPTLWFCVHRHVAIVDFVPEPYWQLTATVSAGHGSFQAQCDQGRIWNEAEASKAMAGGNPEPVQDTTLDGGLAGRTIHEVRDLNMQEQMYLYERTRRFKARKRCSAPEKAEVAEGPALCEIQDDALEERVDNPDSTVYLIFMEGSTRTRESLRNAAVYHGVKVNEFQAETSSFQKNETITDTMKMLSVYSTQRSVFVIRSVLEGVCSWLKTAMGAHAASMGVPAPSFLNAGDGLFTHPIGAPRQRKACSAVVGRRLSSILHSNKRQVEGLKIFQKVTVDLVAPEMFGYPVEYRNRMRENGFEVREFASVEEYLENAAGSIADVWYFYKPQFSKCGDLTAMRLSELRTQVSFREEFLPKLPKGVRFFQTLPRDKEFPIIPLTLDSTPLNGWEVRLSQDAHHRDPERARAGGPMPISDGVVIDHVGLGPDSAACWHGLQKGNPGNFKGILTLPRYDYQQLRVQDVKMLASVAPGCTFNCVAGSKVVAKYRLQVPERIYNLPNISCKNALCMSNPKNKQFECVAYFERVPFYTTSVLPDCAESEFLYVCRWCRWPHVYEDIWDDLRSEQKVDRKVRIHGGALYAAA</sequence>
<dbReference type="InterPro" id="IPR003601">
    <property type="entry name" value="Topo_IA_2"/>
</dbReference>
<dbReference type="OrthoDB" id="432380at2759"/>
<dbReference type="Pfam" id="PF00144">
    <property type="entry name" value="Beta-lactamase"/>
    <property type="match status" value="1"/>
</dbReference>
<keyword evidence="1" id="KW-0808">Transferase</keyword>
<dbReference type="SMART" id="SM00493">
    <property type="entry name" value="TOPRIM"/>
    <property type="match status" value="1"/>
</dbReference>
<dbReference type="Pfam" id="PF01751">
    <property type="entry name" value="Toprim"/>
    <property type="match status" value="1"/>
</dbReference>
<evidence type="ECO:0000313" key="6">
    <source>
        <dbReference type="Proteomes" id="UP000186817"/>
    </source>
</evidence>
<dbReference type="InterPro" id="IPR012338">
    <property type="entry name" value="Beta-lactam/transpept-like"/>
</dbReference>
<reference evidence="5 6" key="1">
    <citation type="submission" date="2016-02" db="EMBL/GenBank/DDBJ databases">
        <title>Genome analysis of coral dinoflagellate symbionts highlights evolutionary adaptations to a symbiotic lifestyle.</title>
        <authorList>
            <person name="Aranda M."/>
            <person name="Li Y."/>
            <person name="Liew Y.J."/>
            <person name="Baumgarten S."/>
            <person name="Simakov O."/>
            <person name="Wilson M."/>
            <person name="Piel J."/>
            <person name="Ashoor H."/>
            <person name="Bougouffa S."/>
            <person name="Bajic V.B."/>
            <person name="Ryu T."/>
            <person name="Ravasi T."/>
            <person name="Bayer T."/>
            <person name="Micklem G."/>
            <person name="Kim H."/>
            <person name="Bhak J."/>
            <person name="Lajeunesse T.C."/>
            <person name="Voolstra C.R."/>
        </authorList>
    </citation>
    <scope>NUCLEOTIDE SEQUENCE [LARGE SCALE GENOMIC DNA]</scope>
    <source>
        <strain evidence="5 6">CCMP2467</strain>
    </source>
</reference>
<dbReference type="SUPFAM" id="SSF54893">
    <property type="entry name" value="Aspartate carbamoyltransferase, Regulatory-chain, N-terminal domain"/>
    <property type="match status" value="1"/>
</dbReference>
<keyword evidence="6" id="KW-1185">Reference proteome</keyword>
<dbReference type="InterPro" id="IPR006130">
    <property type="entry name" value="Asp/Orn_carbamoylTrfase"/>
</dbReference>
<dbReference type="Gene3D" id="3.40.710.10">
    <property type="entry name" value="DD-peptidase/beta-lactamase superfamily"/>
    <property type="match status" value="1"/>
</dbReference>
<dbReference type="InterPro" id="IPR013497">
    <property type="entry name" value="Topo_IA_cen"/>
</dbReference>
<dbReference type="GO" id="GO:0009347">
    <property type="term" value="C:aspartate carbamoyltransferase complex"/>
    <property type="evidence" value="ECO:0007669"/>
    <property type="project" value="InterPro"/>
</dbReference>
<proteinExistence type="predicted"/>
<dbReference type="PANTHER" id="PTHR35805:SF1">
    <property type="entry name" value="ASPARTATE CARBAMOYLTRANSFERASE REGULATORY CHAIN"/>
    <property type="match status" value="1"/>
</dbReference>
<dbReference type="CDD" id="cd01028">
    <property type="entry name" value="TOPRIM_TopoIA"/>
    <property type="match status" value="1"/>
</dbReference>
<dbReference type="SUPFAM" id="SSF53671">
    <property type="entry name" value="Aspartate/ornithine carbamoyltransferase"/>
    <property type="match status" value="1"/>
</dbReference>
<evidence type="ECO:0000259" key="4">
    <source>
        <dbReference type="SMART" id="SM00493"/>
    </source>
</evidence>
<dbReference type="GO" id="GO:0006265">
    <property type="term" value="P:DNA topological change"/>
    <property type="evidence" value="ECO:0007669"/>
    <property type="project" value="InterPro"/>
</dbReference>
<dbReference type="Gene3D" id="3.40.50.1370">
    <property type="entry name" value="Aspartate/ornithine carbamoyltransferase"/>
    <property type="match status" value="2"/>
</dbReference>
<dbReference type="GO" id="GO:0006520">
    <property type="term" value="P:amino acid metabolic process"/>
    <property type="evidence" value="ECO:0007669"/>
    <property type="project" value="InterPro"/>
</dbReference>
<feature type="domain" description="DNA topoisomerase type IA" evidence="3">
    <location>
        <begin position="602"/>
        <end position="688"/>
    </location>
</feature>
<protein>
    <submittedName>
        <fullName evidence="5">Protein PyrBI</fullName>
    </submittedName>
</protein>
<dbReference type="AlphaFoldDB" id="A0A1Q9CKT9"/>
<dbReference type="EMBL" id="LSRX01001109">
    <property type="protein sequence ID" value="OLP83541.1"/>
    <property type="molecule type" value="Genomic_DNA"/>
</dbReference>
<dbReference type="Pfam" id="PF01131">
    <property type="entry name" value="Topoisom_bac"/>
    <property type="match status" value="1"/>
</dbReference>
<evidence type="ECO:0000259" key="3">
    <source>
        <dbReference type="SMART" id="SM00436"/>
    </source>
</evidence>
<dbReference type="GO" id="GO:0016743">
    <property type="term" value="F:carboxyl- or carbamoyltransferase activity"/>
    <property type="evidence" value="ECO:0007669"/>
    <property type="project" value="InterPro"/>
</dbReference>
<dbReference type="Gene3D" id="3.40.50.140">
    <property type="match status" value="1"/>
</dbReference>
<dbReference type="SUPFAM" id="SSF56712">
    <property type="entry name" value="Prokaryotic type I DNA topoisomerase"/>
    <property type="match status" value="1"/>
</dbReference>
<accession>A0A1Q9CKT9</accession>
<dbReference type="PANTHER" id="PTHR35805">
    <property type="entry name" value="ASPARTATE CARBAMOYLTRANSFERASE REGULATORY CHAIN"/>
    <property type="match status" value="1"/>
</dbReference>
<dbReference type="SMART" id="SM00436">
    <property type="entry name" value="TOP1Bc"/>
    <property type="match status" value="1"/>
</dbReference>
<dbReference type="GO" id="GO:0016597">
    <property type="term" value="F:amino acid binding"/>
    <property type="evidence" value="ECO:0007669"/>
    <property type="project" value="InterPro"/>
</dbReference>